<evidence type="ECO:0000256" key="1">
    <source>
        <dbReference type="ARBA" id="ARBA00002978"/>
    </source>
</evidence>
<keyword evidence="8" id="KW-0333">Golgi apparatus</keyword>
<dbReference type="GO" id="GO:0000139">
    <property type="term" value="C:Golgi membrane"/>
    <property type="evidence" value="ECO:0007669"/>
    <property type="project" value="UniProtKB-SubCell"/>
</dbReference>
<protein>
    <recommendedName>
        <fullName evidence="4">Golgi apparatus membrane protein TVP38</fullName>
    </recommendedName>
    <alternativeName>
        <fullName evidence="5">Golgi apparatus membrane protein tvp38</fullName>
    </alternativeName>
</protein>
<evidence type="ECO:0000259" key="12">
    <source>
        <dbReference type="Pfam" id="PF09335"/>
    </source>
</evidence>
<evidence type="ECO:0000256" key="9">
    <source>
        <dbReference type="ARBA" id="ARBA00023136"/>
    </source>
</evidence>
<feature type="transmembrane region" description="Helical" evidence="11">
    <location>
        <begin position="156"/>
        <end position="177"/>
    </location>
</feature>
<feature type="transmembrane region" description="Helical" evidence="11">
    <location>
        <begin position="77"/>
        <end position="97"/>
    </location>
</feature>
<evidence type="ECO:0000256" key="3">
    <source>
        <dbReference type="ARBA" id="ARBA00008640"/>
    </source>
</evidence>
<comment type="similarity">
    <text evidence="3">Belongs to the TVP38/TMEM64 family.</text>
</comment>
<gene>
    <name evidence="13" type="ORF">J3R30DRAFT_3799544</name>
</gene>
<evidence type="ECO:0000256" key="7">
    <source>
        <dbReference type="ARBA" id="ARBA00022989"/>
    </source>
</evidence>
<name>A0A9W9DIM5_9AGAR</name>
<keyword evidence="14" id="KW-1185">Reference proteome</keyword>
<keyword evidence="9 11" id="KW-0472">Membrane</keyword>
<accession>A0A9W9DIM5</accession>
<dbReference type="AlphaFoldDB" id="A0A9W9DIM5"/>
<evidence type="ECO:0000256" key="4">
    <source>
        <dbReference type="ARBA" id="ARBA00013533"/>
    </source>
</evidence>
<dbReference type="PANTHER" id="PTHR47549:SF3">
    <property type="entry name" value="GOLGI APPARATUS MEMBRANE PROTEIN TVP38"/>
    <property type="match status" value="1"/>
</dbReference>
<feature type="region of interest" description="Disordered" evidence="10">
    <location>
        <begin position="1"/>
        <end position="26"/>
    </location>
</feature>
<reference evidence="13" key="1">
    <citation type="submission" date="2022-08" db="EMBL/GenBank/DDBJ databases">
        <title>A Global Phylogenomic Analysis of the Shiitake Genus Lentinula.</title>
        <authorList>
            <consortium name="DOE Joint Genome Institute"/>
            <person name="Sierra-Patev S."/>
            <person name="Min B."/>
            <person name="Naranjo-Ortiz M."/>
            <person name="Looney B."/>
            <person name="Konkel Z."/>
            <person name="Slot J.C."/>
            <person name="Sakamoto Y."/>
            <person name="Steenwyk J.L."/>
            <person name="Rokas A."/>
            <person name="Carro J."/>
            <person name="Camarero S."/>
            <person name="Ferreira P."/>
            <person name="Molpeceres G."/>
            <person name="Ruiz-Duenas F.J."/>
            <person name="Serrano A."/>
            <person name="Henrissat B."/>
            <person name="Drula E."/>
            <person name="Hughes K.W."/>
            <person name="Mata J.L."/>
            <person name="Ishikawa N.K."/>
            <person name="Vargas-Isla R."/>
            <person name="Ushijima S."/>
            <person name="Smith C.A."/>
            <person name="Ahrendt S."/>
            <person name="Andreopoulos W."/>
            <person name="He G."/>
            <person name="Labutti K."/>
            <person name="Lipzen A."/>
            <person name="Ng V."/>
            <person name="Riley R."/>
            <person name="Sandor L."/>
            <person name="Barry K."/>
            <person name="Martinez A.T."/>
            <person name="Xiao Y."/>
            <person name="Gibbons J.G."/>
            <person name="Terashima K."/>
            <person name="Grigoriev I.V."/>
            <person name="Hibbett D.S."/>
        </authorList>
    </citation>
    <scope>NUCLEOTIDE SEQUENCE</scope>
    <source>
        <strain evidence="13">JLM2183</strain>
    </source>
</reference>
<dbReference type="OrthoDB" id="166803at2759"/>
<feature type="transmembrane region" description="Helical" evidence="11">
    <location>
        <begin position="118"/>
        <end position="144"/>
    </location>
</feature>
<dbReference type="Proteomes" id="UP001150266">
    <property type="component" value="Unassembled WGS sequence"/>
</dbReference>
<dbReference type="InterPro" id="IPR032816">
    <property type="entry name" value="VTT_dom"/>
</dbReference>
<sequence length="430" mass="48088">MESLPVTSAPPSRPVSTSPSPCSQSQPPFVYVHHSENMNEKAMYSSEMLNKSRSPSVGPSSQSYTRRLRIANLIRPWLPIILYALTSLIFLIAIAFYKVELFSALDELSRWLQADTTYGQAVLFFLIFLTTFPPVPLYSTLIILSGYTFGPWTGAVISYFAALSGALVVFLLSRTLLRENISRWLSSTCTLKRVVRAIEKRPKLLFLIRLAPYPYNVMNCLLAASPTLTLQTYTLCTALSLFKVIIHSSLGASIHSFKDYHMDSEGDNHSESKEGSADTVARMWTILGIALCVAIFIYLSYVARKAVDEELEDGNDEETVSFLSPEGNGDLEQCDSGDRPVMSESHSHQLFSPCPSMQLSPDFFYLIKMPLRFPLADPNVELYRKAFDYGPGIVSSILYITLLYRLLKSIGDYARIPLSVLSFWPVGSLL</sequence>
<evidence type="ECO:0000313" key="13">
    <source>
        <dbReference type="EMBL" id="KAJ4472314.1"/>
    </source>
</evidence>
<evidence type="ECO:0000256" key="2">
    <source>
        <dbReference type="ARBA" id="ARBA00004653"/>
    </source>
</evidence>
<dbReference type="InterPro" id="IPR051076">
    <property type="entry name" value="Golgi_membrane_TVP38/TMEM64"/>
</dbReference>
<dbReference type="EMBL" id="JAOTPV010000021">
    <property type="protein sequence ID" value="KAJ4472314.1"/>
    <property type="molecule type" value="Genomic_DNA"/>
</dbReference>
<evidence type="ECO:0000256" key="5">
    <source>
        <dbReference type="ARBA" id="ARBA00020673"/>
    </source>
</evidence>
<evidence type="ECO:0000256" key="8">
    <source>
        <dbReference type="ARBA" id="ARBA00023034"/>
    </source>
</evidence>
<dbReference type="Pfam" id="PF09335">
    <property type="entry name" value="VTT_dom"/>
    <property type="match status" value="1"/>
</dbReference>
<evidence type="ECO:0000256" key="10">
    <source>
        <dbReference type="SAM" id="MobiDB-lite"/>
    </source>
</evidence>
<dbReference type="GO" id="GO:0000022">
    <property type="term" value="P:mitotic spindle elongation"/>
    <property type="evidence" value="ECO:0007669"/>
    <property type="project" value="TreeGrafter"/>
</dbReference>
<dbReference type="PANTHER" id="PTHR47549">
    <property type="entry name" value="GOLGI APPARATUS MEMBRANE PROTEIN TVP38-RELATED"/>
    <property type="match status" value="1"/>
</dbReference>
<evidence type="ECO:0000256" key="6">
    <source>
        <dbReference type="ARBA" id="ARBA00022692"/>
    </source>
</evidence>
<proteinExistence type="inferred from homology"/>
<evidence type="ECO:0000313" key="14">
    <source>
        <dbReference type="Proteomes" id="UP001150266"/>
    </source>
</evidence>
<dbReference type="GO" id="GO:0016192">
    <property type="term" value="P:vesicle-mediated transport"/>
    <property type="evidence" value="ECO:0007669"/>
    <property type="project" value="TreeGrafter"/>
</dbReference>
<comment type="subcellular location">
    <subcellularLocation>
        <location evidence="2">Golgi apparatus membrane</location>
        <topology evidence="2">Multi-pass membrane protein</topology>
    </subcellularLocation>
</comment>
<comment type="function">
    <text evidence="1">Golgi membrane protein involved in vesicular trafficking and spindle migration.</text>
</comment>
<keyword evidence="7 11" id="KW-1133">Transmembrane helix</keyword>
<feature type="domain" description="VTT" evidence="12">
    <location>
        <begin position="136"/>
        <end position="252"/>
    </location>
</feature>
<evidence type="ECO:0000256" key="11">
    <source>
        <dbReference type="SAM" id="Phobius"/>
    </source>
</evidence>
<keyword evidence="6 11" id="KW-0812">Transmembrane</keyword>
<organism evidence="13 14">
    <name type="scientific">Lentinula aciculospora</name>
    <dbReference type="NCBI Taxonomy" id="153920"/>
    <lineage>
        <taxon>Eukaryota</taxon>
        <taxon>Fungi</taxon>
        <taxon>Dikarya</taxon>
        <taxon>Basidiomycota</taxon>
        <taxon>Agaricomycotina</taxon>
        <taxon>Agaricomycetes</taxon>
        <taxon>Agaricomycetidae</taxon>
        <taxon>Agaricales</taxon>
        <taxon>Marasmiineae</taxon>
        <taxon>Omphalotaceae</taxon>
        <taxon>Lentinula</taxon>
    </lineage>
</organism>
<feature type="transmembrane region" description="Helical" evidence="11">
    <location>
        <begin position="283"/>
        <end position="303"/>
    </location>
</feature>
<comment type="caution">
    <text evidence="13">The sequence shown here is derived from an EMBL/GenBank/DDBJ whole genome shotgun (WGS) entry which is preliminary data.</text>
</comment>